<dbReference type="Pfam" id="PF12710">
    <property type="entry name" value="HAD"/>
    <property type="match status" value="1"/>
</dbReference>
<dbReference type="CDD" id="cd04871">
    <property type="entry name" value="ACT_PSP_2"/>
    <property type="match status" value="1"/>
</dbReference>
<dbReference type="AlphaFoldDB" id="A0A1H2XX11"/>
<evidence type="ECO:0000256" key="4">
    <source>
        <dbReference type="ARBA" id="ARBA00012640"/>
    </source>
</evidence>
<evidence type="ECO:0000259" key="15">
    <source>
        <dbReference type="PROSITE" id="PS51671"/>
    </source>
</evidence>
<keyword evidence="9" id="KW-0460">Magnesium</keyword>
<evidence type="ECO:0000256" key="6">
    <source>
        <dbReference type="ARBA" id="ARBA00022605"/>
    </source>
</evidence>
<dbReference type="NCBIfam" id="TIGR00338">
    <property type="entry name" value="serB"/>
    <property type="match status" value="1"/>
</dbReference>
<evidence type="ECO:0000256" key="11">
    <source>
        <dbReference type="ARBA" id="ARBA00031693"/>
    </source>
</evidence>
<dbReference type="InterPro" id="IPR002912">
    <property type="entry name" value="ACT_dom"/>
</dbReference>
<dbReference type="PROSITE" id="PS51671">
    <property type="entry name" value="ACT"/>
    <property type="match status" value="1"/>
</dbReference>
<keyword evidence="17" id="KW-1185">Reference proteome</keyword>
<dbReference type="Pfam" id="PF21086">
    <property type="entry name" value="ACT_PSP_2"/>
    <property type="match status" value="1"/>
</dbReference>
<reference evidence="17" key="1">
    <citation type="submission" date="2016-10" db="EMBL/GenBank/DDBJ databases">
        <authorList>
            <person name="Varghese N."/>
            <person name="Submissions S."/>
        </authorList>
    </citation>
    <scope>NUCLEOTIDE SEQUENCE [LARGE SCALE GENOMIC DNA]</scope>
    <source>
        <strain evidence="17">DSM 217</strain>
    </source>
</reference>
<dbReference type="NCBIfam" id="TIGR01488">
    <property type="entry name" value="HAD-SF-IB"/>
    <property type="match status" value="1"/>
</dbReference>
<evidence type="ECO:0000256" key="3">
    <source>
        <dbReference type="ARBA" id="ARBA00009184"/>
    </source>
</evidence>
<dbReference type="CDD" id="cd04870">
    <property type="entry name" value="ACT_PSP_1"/>
    <property type="match status" value="1"/>
</dbReference>
<dbReference type="GO" id="GO:0005737">
    <property type="term" value="C:cytoplasm"/>
    <property type="evidence" value="ECO:0007669"/>
    <property type="project" value="TreeGrafter"/>
</dbReference>
<sequence length="422" mass="45997">MSEIVLINVSGEDRPGITAALTAILARYRVPILDIGQSTIHNALALGLLVELPADSASCPVFRDLLFTAHGMGLDLRFTPIDPDAYEDWVTEQGQPRHILTLLGREIDSEHIARVSAVVAEYGLNVDRISRLTGRLSRRVPERHPLACVELSLRGAVADLSELHASLLALGQILDVDVAVQEDDIFRRNRRLVCFDMDSTLIQTEVIDELAAAAGVGPEVAAITEAAMRGELDFKESFRRRIALLEGLDESVLGEIAERLPITEGADRLIASLKQLGYRIAILSGGFTYFAEHLKRRFGIDDVYANTLEFRDGKLTGTVSSEIIDGARKAELLREIAAREGIRLEQVIAVGDGANDLPMLAIAGLGIAFHAKPIVTQQARHAIANVGLDGILYLLGMRDRDLERLARGAPPRREDDLSAASV</sequence>
<dbReference type="RefSeq" id="WP_093032715.1">
    <property type="nucleotide sequence ID" value="NZ_FNNZ01000011.1"/>
</dbReference>
<organism evidence="16 17">
    <name type="scientific">Thiocapsa roseopersicina</name>
    <dbReference type="NCBI Taxonomy" id="1058"/>
    <lineage>
        <taxon>Bacteria</taxon>
        <taxon>Pseudomonadati</taxon>
        <taxon>Pseudomonadota</taxon>
        <taxon>Gammaproteobacteria</taxon>
        <taxon>Chromatiales</taxon>
        <taxon>Chromatiaceae</taxon>
        <taxon>Thiocapsa</taxon>
    </lineage>
</organism>
<dbReference type="InterPro" id="IPR049148">
    <property type="entry name" value="PSP_ACT"/>
</dbReference>
<evidence type="ECO:0000256" key="14">
    <source>
        <dbReference type="PIRSR" id="PIRSR604469-1"/>
    </source>
</evidence>
<feature type="active site" description="Nucleophile" evidence="14">
    <location>
        <position position="196"/>
    </location>
</feature>
<dbReference type="SFLD" id="SFLDS00003">
    <property type="entry name" value="Haloacid_Dehalogenase"/>
    <property type="match status" value="1"/>
</dbReference>
<feature type="active site" description="Proton donor" evidence="14">
    <location>
        <position position="198"/>
    </location>
</feature>
<dbReference type="EMBL" id="FNNZ01000011">
    <property type="protein sequence ID" value="SDW97360.1"/>
    <property type="molecule type" value="Genomic_DNA"/>
</dbReference>
<evidence type="ECO:0000256" key="10">
    <source>
        <dbReference type="ARBA" id="ARBA00023299"/>
    </source>
</evidence>
<dbReference type="GO" id="GO:0006564">
    <property type="term" value="P:L-serine biosynthetic process"/>
    <property type="evidence" value="ECO:0007669"/>
    <property type="project" value="UniProtKB-KW"/>
</dbReference>
<evidence type="ECO:0000256" key="9">
    <source>
        <dbReference type="ARBA" id="ARBA00022842"/>
    </source>
</evidence>
<comment type="catalytic activity">
    <reaction evidence="13">
        <text>O-phospho-D-serine + H2O = D-serine + phosphate</text>
        <dbReference type="Rhea" id="RHEA:24873"/>
        <dbReference type="ChEBI" id="CHEBI:15377"/>
        <dbReference type="ChEBI" id="CHEBI:35247"/>
        <dbReference type="ChEBI" id="CHEBI:43474"/>
        <dbReference type="ChEBI" id="CHEBI:58680"/>
        <dbReference type="EC" id="3.1.3.3"/>
    </reaction>
</comment>
<keyword evidence="6" id="KW-0028">Amino-acid biosynthesis</keyword>
<proteinExistence type="inferred from homology"/>
<keyword evidence="10" id="KW-0718">Serine biosynthesis</keyword>
<comment type="similarity">
    <text evidence="3">Belongs to the HAD-like hydrolase superfamily. SerB family.</text>
</comment>
<dbReference type="Gene3D" id="3.30.70.260">
    <property type="match status" value="2"/>
</dbReference>
<comment type="catalytic activity">
    <reaction evidence="12">
        <text>O-phospho-L-serine + H2O = L-serine + phosphate</text>
        <dbReference type="Rhea" id="RHEA:21208"/>
        <dbReference type="ChEBI" id="CHEBI:15377"/>
        <dbReference type="ChEBI" id="CHEBI:33384"/>
        <dbReference type="ChEBI" id="CHEBI:43474"/>
        <dbReference type="ChEBI" id="CHEBI:57524"/>
        <dbReference type="EC" id="3.1.3.3"/>
    </reaction>
</comment>
<evidence type="ECO:0000256" key="2">
    <source>
        <dbReference type="ARBA" id="ARBA00005135"/>
    </source>
</evidence>
<dbReference type="InterPro" id="IPR036412">
    <property type="entry name" value="HAD-like_sf"/>
</dbReference>
<dbReference type="SFLD" id="SFLDG01137">
    <property type="entry name" value="C1.6.1:_Phosphoserine_Phosphat"/>
    <property type="match status" value="1"/>
</dbReference>
<dbReference type="InterPro" id="IPR050582">
    <property type="entry name" value="HAD-like_SerB"/>
</dbReference>
<dbReference type="InterPro" id="IPR004469">
    <property type="entry name" value="PSP"/>
</dbReference>
<evidence type="ECO:0000256" key="1">
    <source>
        <dbReference type="ARBA" id="ARBA00001946"/>
    </source>
</evidence>
<dbReference type="GO" id="GO:0000287">
    <property type="term" value="F:magnesium ion binding"/>
    <property type="evidence" value="ECO:0007669"/>
    <property type="project" value="TreeGrafter"/>
</dbReference>
<gene>
    <name evidence="16" type="ORF">SAMN05421783_111147</name>
</gene>
<dbReference type="SUPFAM" id="SSF55021">
    <property type="entry name" value="ACT-like"/>
    <property type="match status" value="1"/>
</dbReference>
<evidence type="ECO:0000256" key="7">
    <source>
        <dbReference type="ARBA" id="ARBA00022723"/>
    </source>
</evidence>
<name>A0A1H2XX11_THIRO</name>
<dbReference type="Gene3D" id="3.40.50.1000">
    <property type="entry name" value="HAD superfamily/HAD-like"/>
    <property type="match status" value="1"/>
</dbReference>
<dbReference type="EC" id="3.1.3.3" evidence="4"/>
<dbReference type="SUPFAM" id="SSF56784">
    <property type="entry name" value="HAD-like"/>
    <property type="match status" value="1"/>
</dbReference>
<protein>
    <recommendedName>
        <fullName evidence="5">Phosphoserine phosphatase</fullName>
        <ecNumber evidence="4">3.1.3.3</ecNumber>
    </recommendedName>
    <alternativeName>
        <fullName evidence="11">O-phosphoserine phosphohydrolase</fullName>
    </alternativeName>
</protein>
<dbReference type="SFLD" id="SFLDG01136">
    <property type="entry name" value="C1.6:_Phosphoserine_Phosphatas"/>
    <property type="match status" value="1"/>
</dbReference>
<feature type="domain" description="ACT" evidence="15">
    <location>
        <begin position="6"/>
        <end position="83"/>
    </location>
</feature>
<comment type="cofactor">
    <cofactor evidence="1">
        <name>Mg(2+)</name>
        <dbReference type="ChEBI" id="CHEBI:18420"/>
    </cofactor>
</comment>
<dbReference type="OrthoDB" id="9792539at2"/>
<dbReference type="CDD" id="cd07500">
    <property type="entry name" value="HAD_PSP"/>
    <property type="match status" value="1"/>
</dbReference>
<dbReference type="InterPro" id="IPR045865">
    <property type="entry name" value="ACT-like_dom_sf"/>
</dbReference>
<evidence type="ECO:0000256" key="8">
    <source>
        <dbReference type="ARBA" id="ARBA00022801"/>
    </source>
</evidence>
<dbReference type="SFLD" id="SFLDF00029">
    <property type="entry name" value="phosphoserine_phosphatase"/>
    <property type="match status" value="1"/>
</dbReference>
<dbReference type="UniPathway" id="UPA00135">
    <property type="reaction ID" value="UER00198"/>
</dbReference>
<dbReference type="STRING" id="1058.SAMN05421783_111147"/>
<dbReference type="PANTHER" id="PTHR43344:SF2">
    <property type="entry name" value="PHOSPHOSERINE PHOSPHATASE"/>
    <property type="match status" value="1"/>
</dbReference>
<dbReference type="Pfam" id="PF13740">
    <property type="entry name" value="ACT_6"/>
    <property type="match status" value="1"/>
</dbReference>
<dbReference type="PANTHER" id="PTHR43344">
    <property type="entry name" value="PHOSPHOSERINE PHOSPHATASE"/>
    <property type="match status" value="1"/>
</dbReference>
<evidence type="ECO:0000256" key="12">
    <source>
        <dbReference type="ARBA" id="ARBA00048138"/>
    </source>
</evidence>
<keyword evidence="7" id="KW-0479">Metal-binding</keyword>
<comment type="pathway">
    <text evidence="2">Amino-acid biosynthesis; L-serine biosynthesis; L-serine from 3-phospho-D-glycerate: step 3/3.</text>
</comment>
<evidence type="ECO:0000256" key="5">
    <source>
        <dbReference type="ARBA" id="ARBA00015196"/>
    </source>
</evidence>
<keyword evidence="8" id="KW-0378">Hydrolase</keyword>
<evidence type="ECO:0000256" key="13">
    <source>
        <dbReference type="ARBA" id="ARBA00048523"/>
    </source>
</evidence>
<dbReference type="GO" id="GO:0036424">
    <property type="term" value="F:L-phosphoserine phosphatase activity"/>
    <property type="evidence" value="ECO:0007669"/>
    <property type="project" value="InterPro"/>
</dbReference>
<accession>A0A1H2XX11</accession>
<dbReference type="InterPro" id="IPR023214">
    <property type="entry name" value="HAD_sf"/>
</dbReference>
<evidence type="ECO:0000313" key="17">
    <source>
        <dbReference type="Proteomes" id="UP000198816"/>
    </source>
</evidence>
<evidence type="ECO:0000313" key="16">
    <source>
        <dbReference type="EMBL" id="SDW97360.1"/>
    </source>
</evidence>
<dbReference type="Proteomes" id="UP000198816">
    <property type="component" value="Unassembled WGS sequence"/>
</dbReference>